<sequence>MRLETRAVHIGAEPDRETGALAAPLNLSTTFLHAPDGTQDHGYLYQRDNNPTQVRLEQAAAALDGASRALLLSTGMAAANCLLQALPSGGNVVFQRDLYHGVRELAEHWLPRWGLSSRFVDGRDSTAVRAAVDGETRMLWIETPSNPLMQVVDIAACAEIAHASGALLVVDSTFATPILQQPIALGADVVMHSATKYMGGHSDVMGGLLCFARDDALAARCYEVRKLLGASASPFNAWLILRGLRSLPARMTLHCANAEKVAAALAAHPAVSVVHYPGLASHAGHALATKQMKHPGGMLSFELAAGRDAALKVAGSTRLFHCATSLGGCESLIEHRASVEGAHPVSPQGLLRVSVGLEHADDLIEDLQQALHGL</sequence>
<dbReference type="PIRSF" id="PIRSF001434">
    <property type="entry name" value="CGS"/>
    <property type="match status" value="1"/>
</dbReference>
<dbReference type="SUPFAM" id="SSF53383">
    <property type="entry name" value="PLP-dependent transferases"/>
    <property type="match status" value="1"/>
</dbReference>
<dbReference type="OrthoDB" id="9805807at2"/>
<organism evidence="5 6">
    <name type="scientific">Aquimonas voraii</name>
    <dbReference type="NCBI Taxonomy" id="265719"/>
    <lineage>
        <taxon>Bacteria</taxon>
        <taxon>Pseudomonadati</taxon>
        <taxon>Pseudomonadota</taxon>
        <taxon>Gammaproteobacteria</taxon>
        <taxon>Lysobacterales</taxon>
        <taxon>Lysobacteraceae</taxon>
        <taxon>Aquimonas</taxon>
    </lineage>
</organism>
<dbReference type="GO" id="GO:0005737">
    <property type="term" value="C:cytoplasm"/>
    <property type="evidence" value="ECO:0007669"/>
    <property type="project" value="TreeGrafter"/>
</dbReference>
<dbReference type="PROSITE" id="PS00868">
    <property type="entry name" value="CYS_MET_METAB_PP"/>
    <property type="match status" value="1"/>
</dbReference>
<evidence type="ECO:0000256" key="1">
    <source>
        <dbReference type="ARBA" id="ARBA00001933"/>
    </source>
</evidence>
<dbReference type="Gene3D" id="3.40.640.10">
    <property type="entry name" value="Type I PLP-dependent aspartate aminotransferase-like (Major domain)"/>
    <property type="match status" value="1"/>
</dbReference>
<dbReference type="GO" id="GO:0019346">
    <property type="term" value="P:transsulfuration"/>
    <property type="evidence" value="ECO:0007669"/>
    <property type="project" value="InterPro"/>
</dbReference>
<dbReference type="InterPro" id="IPR054542">
    <property type="entry name" value="Cys_met_metab_PP"/>
</dbReference>
<reference evidence="5 6" key="1">
    <citation type="submission" date="2016-10" db="EMBL/GenBank/DDBJ databases">
        <authorList>
            <person name="de Groot N.N."/>
        </authorList>
    </citation>
    <scope>NUCLEOTIDE SEQUENCE [LARGE SCALE GENOMIC DNA]</scope>
    <source>
        <strain evidence="5 6">DSM 16957</strain>
    </source>
</reference>
<dbReference type="InterPro" id="IPR015422">
    <property type="entry name" value="PyrdxlP-dep_Trfase_small"/>
</dbReference>
<dbReference type="InterPro" id="IPR015421">
    <property type="entry name" value="PyrdxlP-dep_Trfase_major"/>
</dbReference>
<evidence type="ECO:0000256" key="4">
    <source>
        <dbReference type="RuleBase" id="RU362118"/>
    </source>
</evidence>
<evidence type="ECO:0000313" key="6">
    <source>
        <dbReference type="Proteomes" id="UP000199603"/>
    </source>
</evidence>
<dbReference type="GO" id="GO:0030170">
    <property type="term" value="F:pyridoxal phosphate binding"/>
    <property type="evidence" value="ECO:0007669"/>
    <property type="project" value="InterPro"/>
</dbReference>
<evidence type="ECO:0000256" key="2">
    <source>
        <dbReference type="ARBA" id="ARBA00022898"/>
    </source>
</evidence>
<dbReference type="InterPro" id="IPR000277">
    <property type="entry name" value="Cys/Met-Metab_PyrdxlP-dep_enz"/>
</dbReference>
<dbReference type="GO" id="GO:0019343">
    <property type="term" value="P:cysteine biosynthetic process via cystathionine"/>
    <property type="evidence" value="ECO:0007669"/>
    <property type="project" value="TreeGrafter"/>
</dbReference>
<dbReference type="AlphaFoldDB" id="A0A1G7A416"/>
<dbReference type="Pfam" id="PF01053">
    <property type="entry name" value="Cys_Met_Meta_PP"/>
    <property type="match status" value="1"/>
</dbReference>
<evidence type="ECO:0000256" key="3">
    <source>
        <dbReference type="PIRSR" id="PIRSR001434-2"/>
    </source>
</evidence>
<dbReference type="RefSeq" id="WP_091245765.1">
    <property type="nucleotide sequence ID" value="NZ_FNAG01000018.1"/>
</dbReference>
<dbReference type="PANTHER" id="PTHR11808:SF85">
    <property type="entry name" value="CYSTATHIONINE GAMMA-LYASE-RELATED"/>
    <property type="match status" value="1"/>
</dbReference>
<keyword evidence="6" id="KW-1185">Reference proteome</keyword>
<name>A0A1G7A416_9GAMM</name>
<protein>
    <submittedName>
        <fullName evidence="5">Cystathionine gamma-synthase</fullName>
    </submittedName>
</protein>
<dbReference type="Gene3D" id="3.90.1150.10">
    <property type="entry name" value="Aspartate Aminotransferase, domain 1"/>
    <property type="match status" value="1"/>
</dbReference>
<proteinExistence type="inferred from homology"/>
<dbReference type="EMBL" id="FNAG01000018">
    <property type="protein sequence ID" value="SDE09277.1"/>
    <property type="molecule type" value="Genomic_DNA"/>
</dbReference>
<dbReference type="GO" id="GO:0004123">
    <property type="term" value="F:cystathionine gamma-lyase activity"/>
    <property type="evidence" value="ECO:0007669"/>
    <property type="project" value="TreeGrafter"/>
</dbReference>
<accession>A0A1G7A416</accession>
<dbReference type="PANTHER" id="PTHR11808">
    <property type="entry name" value="TRANS-SULFURATION ENZYME FAMILY MEMBER"/>
    <property type="match status" value="1"/>
</dbReference>
<keyword evidence="2 3" id="KW-0663">Pyridoxal phosphate</keyword>
<dbReference type="FunFam" id="3.40.640.10:FF:000046">
    <property type="entry name" value="Cystathionine gamma-lyase"/>
    <property type="match status" value="1"/>
</dbReference>
<dbReference type="InterPro" id="IPR015424">
    <property type="entry name" value="PyrdxlP-dep_Trfase"/>
</dbReference>
<comment type="similarity">
    <text evidence="4">Belongs to the trans-sulfuration enzymes family.</text>
</comment>
<dbReference type="STRING" id="265719.SAMN04488509_11830"/>
<gene>
    <name evidence="5" type="ORF">SAMN04488509_11830</name>
</gene>
<dbReference type="CDD" id="cd00614">
    <property type="entry name" value="CGS_like"/>
    <property type="match status" value="1"/>
</dbReference>
<comment type="cofactor">
    <cofactor evidence="1 4">
        <name>pyridoxal 5'-phosphate</name>
        <dbReference type="ChEBI" id="CHEBI:597326"/>
    </cofactor>
</comment>
<feature type="modified residue" description="N6-(pyridoxal phosphate)lysine" evidence="3">
    <location>
        <position position="196"/>
    </location>
</feature>
<evidence type="ECO:0000313" key="5">
    <source>
        <dbReference type="EMBL" id="SDE09277.1"/>
    </source>
</evidence>
<dbReference type="Proteomes" id="UP000199603">
    <property type="component" value="Unassembled WGS sequence"/>
</dbReference>